<dbReference type="InterPro" id="IPR000801">
    <property type="entry name" value="Esterase-like"/>
</dbReference>
<gene>
    <name evidence="1" type="ORF">CGL56_12440</name>
</gene>
<dbReference type="EMBL" id="PDLO01000005">
    <property type="protein sequence ID" value="PHK97996.1"/>
    <property type="molecule type" value="Genomic_DNA"/>
</dbReference>
<dbReference type="Gene3D" id="3.40.50.1820">
    <property type="entry name" value="alpha/beta hydrolase"/>
    <property type="match status" value="1"/>
</dbReference>
<keyword evidence="2" id="KW-1185">Reference proteome</keyword>
<dbReference type="InterPro" id="IPR029058">
    <property type="entry name" value="AB_hydrolase_fold"/>
</dbReference>
<protein>
    <submittedName>
        <fullName evidence="1">Esterase</fullName>
    </submittedName>
</protein>
<sequence length="233" mass="27494">MHEAYTEFYSHHLGHHVKMLTFGTHGYPLVIFPTTLGSYYEAKDRGLIDSVRWFVERGFIQVFCPDSINDASWYANIHPRHKLERHIQYDRFLYEEFVPQIRWNTPSGRIACAGISFGGFSATNFAFRHPEYVSHLFNLSGAFDIKSFLRGYYDDNAYFNNPMDFIEGASDPNLWNMKIILGTSNWDICLDANLKFSEKLRRKRIDHWLDVRGNVEHDWPLWLEMLPHYVSMI</sequence>
<organism evidence="1 2">
    <name type="scientific">Neolewinella marina</name>
    <dbReference type="NCBI Taxonomy" id="438751"/>
    <lineage>
        <taxon>Bacteria</taxon>
        <taxon>Pseudomonadati</taxon>
        <taxon>Bacteroidota</taxon>
        <taxon>Saprospiria</taxon>
        <taxon>Saprospirales</taxon>
        <taxon>Lewinellaceae</taxon>
        <taxon>Neolewinella</taxon>
    </lineage>
</organism>
<evidence type="ECO:0000313" key="2">
    <source>
        <dbReference type="Proteomes" id="UP000226437"/>
    </source>
</evidence>
<name>A0A2G0CDE1_9BACT</name>
<dbReference type="SUPFAM" id="SSF53474">
    <property type="entry name" value="alpha/beta-Hydrolases"/>
    <property type="match status" value="1"/>
</dbReference>
<dbReference type="AlphaFoldDB" id="A0A2G0CDE1"/>
<dbReference type="RefSeq" id="WP_099106895.1">
    <property type="nucleotide sequence ID" value="NZ_JAATJF010000002.1"/>
</dbReference>
<reference evidence="1 2" key="1">
    <citation type="submission" date="2017-10" db="EMBL/GenBank/DDBJ databases">
        <title>The draft genome sequence of Lewinella marina KCTC 32374.</title>
        <authorList>
            <person name="Wang K."/>
        </authorList>
    </citation>
    <scope>NUCLEOTIDE SEQUENCE [LARGE SCALE GENOMIC DNA]</scope>
    <source>
        <strain evidence="1 2">MKG-38</strain>
    </source>
</reference>
<dbReference type="Proteomes" id="UP000226437">
    <property type="component" value="Unassembled WGS sequence"/>
</dbReference>
<accession>A0A2G0CDE1</accession>
<dbReference type="Pfam" id="PF00756">
    <property type="entry name" value="Esterase"/>
    <property type="match status" value="1"/>
</dbReference>
<dbReference type="OrthoDB" id="9775130at2"/>
<evidence type="ECO:0000313" key="1">
    <source>
        <dbReference type="EMBL" id="PHK97996.1"/>
    </source>
</evidence>
<comment type="caution">
    <text evidence="1">The sequence shown here is derived from an EMBL/GenBank/DDBJ whole genome shotgun (WGS) entry which is preliminary data.</text>
</comment>
<proteinExistence type="predicted"/>